<evidence type="ECO:0000259" key="12">
    <source>
        <dbReference type="Pfam" id="PF25577"/>
    </source>
</evidence>
<feature type="region of interest" description="Disordered" evidence="8">
    <location>
        <begin position="2751"/>
        <end position="2779"/>
    </location>
</feature>
<feature type="compositionally biased region" description="Basic and acidic residues" evidence="8">
    <location>
        <begin position="2360"/>
        <end position="2369"/>
    </location>
</feature>
<feature type="region of interest" description="Disordered" evidence="8">
    <location>
        <begin position="1834"/>
        <end position="1895"/>
    </location>
</feature>
<feature type="compositionally biased region" description="Basic and acidic residues" evidence="8">
    <location>
        <begin position="2827"/>
        <end position="2842"/>
    </location>
</feature>
<feature type="compositionally biased region" description="Basic and acidic residues" evidence="8">
    <location>
        <begin position="2467"/>
        <end position="2500"/>
    </location>
</feature>
<feature type="compositionally biased region" description="Polar residues" evidence="8">
    <location>
        <begin position="1882"/>
        <end position="1895"/>
    </location>
</feature>
<dbReference type="OrthoDB" id="308861at2759"/>
<dbReference type="SUPFAM" id="SSF48371">
    <property type="entry name" value="ARM repeat"/>
    <property type="match status" value="1"/>
</dbReference>
<dbReference type="Pfam" id="PF17900">
    <property type="entry name" value="Peptidase_M1_N"/>
    <property type="match status" value="1"/>
</dbReference>
<keyword evidence="5" id="KW-0804">Transcription</keyword>
<dbReference type="PANTHER" id="PTHR15137:SF9">
    <property type="entry name" value="TRANSCRIPTION INITIATION FACTOR TFIID SUBUNIT 2"/>
    <property type="match status" value="1"/>
</dbReference>
<feature type="region of interest" description="Disordered" evidence="8">
    <location>
        <begin position="2689"/>
        <end position="2739"/>
    </location>
</feature>
<dbReference type="EMBL" id="OU892286">
    <property type="protein sequence ID" value="CAG9761208.1"/>
    <property type="molecule type" value="Genomic_DNA"/>
</dbReference>
<name>A0A9N9MBY5_9CUCU</name>
<feature type="compositionally biased region" description="Basic and acidic residues" evidence="8">
    <location>
        <begin position="2555"/>
        <end position="2566"/>
    </location>
</feature>
<feature type="domain" description="Transcription initiation factor TFIID subunit 2 TPR repeats" evidence="12">
    <location>
        <begin position="3505"/>
        <end position="3859"/>
    </location>
</feature>
<dbReference type="GO" id="GO:0003682">
    <property type="term" value="F:chromatin binding"/>
    <property type="evidence" value="ECO:0007669"/>
    <property type="project" value="TreeGrafter"/>
</dbReference>
<dbReference type="SUPFAM" id="SSF55486">
    <property type="entry name" value="Metalloproteases ('zincins'), catalytic domain"/>
    <property type="match status" value="1"/>
</dbReference>
<feature type="region of interest" description="Disordered" evidence="8">
    <location>
        <begin position="2350"/>
        <end position="2369"/>
    </location>
</feature>
<dbReference type="InterPro" id="IPR014782">
    <property type="entry name" value="Peptidase_M1_dom"/>
</dbReference>
<evidence type="ECO:0000313" key="13">
    <source>
        <dbReference type="EMBL" id="CAG9761208.1"/>
    </source>
</evidence>
<dbReference type="GO" id="GO:0016251">
    <property type="term" value="F:RNA polymerase II general transcription initiation factor activity"/>
    <property type="evidence" value="ECO:0007669"/>
    <property type="project" value="TreeGrafter"/>
</dbReference>
<dbReference type="Gene3D" id="2.60.40.1730">
    <property type="entry name" value="tricorn interacting facor f3 domain"/>
    <property type="match status" value="1"/>
</dbReference>
<feature type="domain" description="Aminopeptidase N-like N-terminal" evidence="10">
    <location>
        <begin position="2903"/>
        <end position="3091"/>
    </location>
</feature>
<evidence type="ECO:0000259" key="10">
    <source>
        <dbReference type="Pfam" id="PF17900"/>
    </source>
</evidence>
<dbReference type="InterPro" id="IPR027268">
    <property type="entry name" value="Peptidase_M4/M1_CTD_sf"/>
</dbReference>
<feature type="compositionally biased region" description="Basic and acidic residues" evidence="8">
    <location>
        <begin position="2507"/>
        <end position="2516"/>
    </location>
</feature>
<dbReference type="Proteomes" id="UP001152799">
    <property type="component" value="Chromosome 10"/>
</dbReference>
<feature type="compositionally biased region" description="Polar residues" evidence="8">
    <location>
        <begin position="2567"/>
        <end position="2581"/>
    </location>
</feature>
<evidence type="ECO:0000256" key="1">
    <source>
        <dbReference type="ARBA" id="ARBA00004123"/>
    </source>
</evidence>
<feature type="compositionally biased region" description="Basic residues" evidence="8">
    <location>
        <begin position="2652"/>
        <end position="2667"/>
    </location>
</feature>
<dbReference type="InterPro" id="IPR045357">
    <property type="entry name" value="Aminopeptidase_N-like_N"/>
</dbReference>
<keyword evidence="14" id="KW-1185">Reference proteome</keyword>
<keyword evidence="6" id="KW-0539">Nucleus</keyword>
<dbReference type="Pfam" id="PF25577">
    <property type="entry name" value="TPR_TAF2_C"/>
    <property type="match status" value="1"/>
</dbReference>
<comment type="subcellular location">
    <subcellularLocation>
        <location evidence="1">Nucleus</location>
    </subcellularLocation>
</comment>
<evidence type="ECO:0000259" key="9">
    <source>
        <dbReference type="Pfam" id="PF01433"/>
    </source>
</evidence>
<dbReference type="InterPro" id="IPR037813">
    <property type="entry name" value="TAF2"/>
</dbReference>
<accession>A0A9N9MBY5</accession>
<feature type="region of interest" description="Disordered" evidence="8">
    <location>
        <begin position="2309"/>
        <end position="2333"/>
    </location>
</feature>
<dbReference type="InterPro" id="IPR042097">
    <property type="entry name" value="Aminopeptidase_N-like_N_sf"/>
</dbReference>
<proteinExistence type="inferred from homology"/>
<dbReference type="Pfam" id="PF01433">
    <property type="entry name" value="Peptidase_M1"/>
    <property type="match status" value="1"/>
</dbReference>
<feature type="domain" description="Transcription initiation factor TFIID subunit 2 Ig-like" evidence="11">
    <location>
        <begin position="3384"/>
        <end position="3502"/>
    </location>
</feature>
<feature type="domain" description="Peptidase M1 membrane alanine aminopeptidase" evidence="9">
    <location>
        <begin position="3144"/>
        <end position="3377"/>
    </location>
</feature>
<evidence type="ECO:0000313" key="14">
    <source>
        <dbReference type="Proteomes" id="UP001152799"/>
    </source>
</evidence>
<feature type="compositionally biased region" description="Basic and acidic residues" evidence="8">
    <location>
        <begin position="2596"/>
        <end position="2608"/>
    </location>
</feature>
<dbReference type="CDD" id="cd09839">
    <property type="entry name" value="M1_like_TAF2"/>
    <property type="match status" value="1"/>
</dbReference>
<evidence type="ECO:0000256" key="2">
    <source>
        <dbReference type="ARBA" id="ARBA00010937"/>
    </source>
</evidence>
<evidence type="ECO:0000256" key="4">
    <source>
        <dbReference type="ARBA" id="ARBA00023015"/>
    </source>
</evidence>
<feature type="region of interest" description="Disordered" evidence="8">
    <location>
        <begin position="2451"/>
        <end position="2674"/>
    </location>
</feature>
<protein>
    <recommendedName>
        <fullName evidence="3">Transcription initiation factor TFIID subunit 2</fullName>
    </recommendedName>
    <alternativeName>
        <fullName evidence="7">Transcription initiation factor TFIID 150 kDa subunit</fullName>
    </alternativeName>
</protein>
<dbReference type="PANTHER" id="PTHR15137">
    <property type="entry name" value="TRANSCRIPTION INITIATION FACTOR TFIID"/>
    <property type="match status" value="1"/>
</dbReference>
<evidence type="ECO:0000256" key="7">
    <source>
        <dbReference type="ARBA" id="ARBA00033345"/>
    </source>
</evidence>
<gene>
    <name evidence="13" type="ORF">CEUTPL_LOCUS1915</name>
</gene>
<feature type="region of interest" description="Disordered" evidence="8">
    <location>
        <begin position="2807"/>
        <end position="2842"/>
    </location>
</feature>
<dbReference type="GO" id="GO:0008237">
    <property type="term" value="F:metallopeptidase activity"/>
    <property type="evidence" value="ECO:0007669"/>
    <property type="project" value="InterPro"/>
</dbReference>
<feature type="region of interest" description="Disordered" evidence="8">
    <location>
        <begin position="3896"/>
        <end position="3919"/>
    </location>
</feature>
<evidence type="ECO:0000256" key="5">
    <source>
        <dbReference type="ARBA" id="ARBA00023163"/>
    </source>
</evidence>
<sequence>MLQFGHKNFINQDQRNFPTQVTIDFRHNHKIDAETYWRHHLRQLKSSYYTNFANGHSSMSAHILHRCDLHSLYGSDFYNIISDPINCPSYSWCCREYNKFISSNPVKDQMTISEAVLCYNNKHRDKCAILLHENEIMALSAPLMKSIFYAGFGKNVMWVRIFSMADRQKTILFLCYTPIGTLPIGVIIARNNNTDNICDGIKALLDLLGVDYNPGTVISDDSPLISNCLKKCFPKSQIIFNQYRLLQRAWRFLRNICTDDNEEFQMLYNLFKVALNSPTKEDFDQNFKEFLVYVDIYPELSSFIKNFNLSADSYLLYARPKGELSSSALSYSDSGTIILQDIVTKYAQYFNSVQLFDFLTKNYVQHYERKLEKIVNGELRGFFKTNFYVPSNRIIDLSCQEISPTEYSVNFENGRSFFVNSELKSCTCQLTVEAGSCVHQYIVDNHNGLVPECHTSLNADIFEIFESIFSSIEKTNNDNRVVIEAVEESNDLLWLNNDDSTDVFDDINLAVSLESLSELNERDFFSDFNFLIENSNIDFEGANLHSIETSLREDIPEISAEVEISNIRNSYSLSDFEAFLINTSAENENLKSLTDYERVSEVGNSKSLTDYEILPEEAKNITHSEINAVSNNTNSEYALTEVENSNTLRDHEILPEGGETSINISNCEIIAEEIVISNKNSDYLTDFELFLNKVAISNSKNSPDEAKNLLILTSPEVETEEFEDNTDSDNLLHTEFEITNSGLSNEVGTNLEELDTSLNFENPPHQAEISNAMVENSNSLGDDEILSKEADITNDANEVGISNISNSENLLTEVGILSDEILLEAEVSDNITHSEINAEEVVTSNNTSSENVLTEAENSNSLEDQEFFSECADITDSKISAKQIGISTDFEMFFNEVDAEVVISNSENCPADDEALIILTSAEIKTEEDPEHFSHAEEEIANTENLPHQVEISNIEVENSESLGDYDILSKEAEITNDEINANEVGISNDSNAENLLSEVKNSNISNSDNLPTEFRISKSLPDNEILPKEAELSYNIIPSEINAEVATSNITNSENVLTEVENSNRLGHYEILPEGADIDVTDSEISAKEIEISNLGISSNLEMFFNEVDTEVVISNSKNCPNEDESLIILTSAEIKTEEDEIPNITNPENFSCTVEEITNSENLPHQDEISIAEVENSASFGDHEILSREVEITNNEIDTNEVGIPNILNSENLLTEVGISKSLKDNEFFAGKADMSNNITHSEIIAKEVGISNSENLLAEVGISKSLSDNKILPEEAVLSNNIIHSEINADVSNITNSENVLTEVIENFRDFEMFPNEDTISNAEVVITNSENYPNEDENLIILTSAEIKTEEDEIPNITNPENISHTDTEEEIANSENIPRPVEISNAEIENSDNLGDHDILSGEAEITNDRIDENEVGISNISNSENLPTEVGISKNVSGNEILPGEAELSYNITSSEINAEVATSNIIDSENIPTDVQNSNCLGDHEILSEGTDISVVSDISLDMTNFEISENEIANIANYADIEMFLNEDTMSNAEVVISNFEDCPNEDENLIILTSAEIKTEEDEIPNITNPENLLYTGEEISNAEVENSESLGNHDILSREAEITNYEINANGVGISNSENLLNEVGISKRLANNEILSADISNNITLSGINEKQVANSNNTNCEYAVTEAESSNSLRNYKILPGCADILTNSDNFPHTEPEIANSENLTEIINSQNLPNEISSVTDCEINTEEIETLTNSVNLPHQVDISKAEVVNSKCLGDREITNSEINTSKVGVSNVANSKTEVGNLNVHFDNSSKEVVSEELENLTKAHLRKDIAGFRNSLEKNRNSYSNSNNSSKKDENMKRHTSDFGIPKEMDVTDSKFSSRKNEDSNIINPQNSPVETETGNIFSNFLLPSEIRASRVHEDVEITDNPLENIENENNSDSDSIILDYEDLLEVTSYSNCTHSENFYEEFGNFNINYSEVQNFDYEIFSEEAEPSKNFTHSEINTREVANSNNINFEYALIEVENSKSLTDQEILPEIPNKIVNFEVNAKEGEISNIPISENLTEVENTDSVRDNGIFPIEAESYLNSQIPPKEVEISNFKTNSAQLQNSSLTFPMSLVEENEHTNLIRNSEIACDNSSNFETPESSNYVTIIPQVVESVNVTNSKQFENLKSGTPPEDHDQVYIIDDEIASSQIESNHAENHVQIYNKPTKNYQNKIAPILDINQVISATLKNVKKIIKKKSLLSEESPNSEKVKKLRNKKAIQTSGEISASSGVIIADKNQALGKTKLVDSPAEIVESVEIVESIDVINLISDEEESPTQNPDSNSSEKKHIKPVKSVAKSIVENPKDKINLSEIFSPATGKDGPKSDQQLREKISKLKELVDLSDSDESFSSSDNFKGFPHYPHICIDHSSKSKAVYISSPNENDLCTDSNFSTDSEDEDLLQWMIGEDKNRSIIGKKIARDSSSQMKQIEEKQERPQNEHLDSDDSLRKSKSSDRLPERPQHVYLGDKNSDSVDSRIKSPKKRGRPPKRLKNQNFSTNEVHEPGNLDFDINNLEQHSTEEQPKRSGEVSKTAQNNSDNSLQKPTRKLPSRIRRLPKKYMEESDSDEKSRRPTKTPIHFNYSHVDSSNSTRQHSKRPPESLQNENSDDSDIRTPVRKLKKWKQSPKRPHYSANETEILDFHSNNFEINSTVKLPKKRGRPTNTSQNEDLEISIKLTIKQPKKSRRSPIRSPNEISDSDSNDFEIETLLRKSNSTRLQNVDSATDRSQTKSTLRQPKRPRTKLKNDYSIMNESGYSEMSKINNAKLTEIQPAKNRNELSNIERPVKRRKNEPSKTKDRVDLGKKGRGRSDLMVNLEKNLDVEKMCRELKRFKSISSPHNHQVMEPQKAAAPKRPFKVVHETLSLTEINFEQKSITGFVELTVIPIQKNIRLIKLNSKQCEIGKILLNNQYEAQFKHFDPFSNAHLETETRSLEFFSNYHFKASLKSDPDNCCGELMINIPLEAAHLVAKNTPLRIKIEFSLQQPRGGLHFVAPATKSAHMFTWGRQNSSRLWFPCVDSFAEPCTWKLEFTVDKDMTAVSNGDLIEVVFSPDMRRKTYYYSLNVPTCAPNIGLAVGFFEVFVDPHMHEVSHFCLPGLLPLLKVATRYVYETFEFYEDTLSSRYPFSCYKQVFVDEACEDYHAYSTMSILSINLLHFAVIIEQVPITRKIMAQAISEQFFGCFISRQNWTDMWLNKGISQYLCGLYFKKTFGNNEYRDMIHCTMQELIKYEEEYGGIVLDPSEPPVGDIAFEAAQNFYFSTKSPQTMSPTYIDALHKKALLVIRMLEHRIGLESLLKVFNRQLFLASNTIECGLWVHMLISTNVFAKSILTFTHKDITDFLDLWVRTGGHVKFHVKSAFNRKKKSIELEIRQDSTSQLGIKAYIGPLRLSMQESDGYFNYYLQIENFAARVNVVCHSKYRRNKKKKIPLCTGEEADIDLSAIMDESPILWVQLDPEMTLIRSVVIEQTEYKWQFQFIHSRDVVAQTEALAALEHYPSTATRLLLTDTIQDELCYYKVRCRAAHCLTKVANAMVGNWAGPPPMLAIFKKYFASFAAPHITKENNFEDFQHYFIQKTLPVAMAGLRTVHGIMCPPEVLKFLLNLLKYNDNTKNRFSDCYYKAALVRALGRTITPCVVARDGPIAAENLALWTQSILEIVTTKLNLEKKIPCYKYVVSVECLKVIRKLQRFGHLPRNTELFKFLAEYGHFIDVRLAALECLMEIIKENGTSEDLSYVLDILENDPDPGLRHKLAQILIKKPPFKRAHGSMLDTPDLVERIWTNITSLTCYDTQLRGDFVDIYYSLYSNKQPICVPLRVVTEIVQPSVKRFKPELALLRQDLTDNANNCSRWMNLFGAGLLKTEPKLQENDPGPFEKQSSFNAKRKDTQPKYLRKIKIKRENSSSCTVTIIDEE</sequence>
<feature type="compositionally biased region" description="Basic residues" evidence="8">
    <location>
        <begin position="2517"/>
        <end position="2530"/>
    </location>
</feature>
<evidence type="ECO:0000256" key="8">
    <source>
        <dbReference type="SAM" id="MobiDB-lite"/>
    </source>
</evidence>
<dbReference type="InterPro" id="IPR057345">
    <property type="entry name" value="Ig-like_TAF2"/>
</dbReference>
<dbReference type="SUPFAM" id="SSF63737">
    <property type="entry name" value="Leukotriene A4 hydrolase N-terminal domain"/>
    <property type="match status" value="1"/>
</dbReference>
<feature type="compositionally biased region" description="Basic and acidic residues" evidence="8">
    <location>
        <begin position="1848"/>
        <end position="1871"/>
    </location>
</feature>
<evidence type="ECO:0000256" key="6">
    <source>
        <dbReference type="ARBA" id="ARBA00023242"/>
    </source>
</evidence>
<evidence type="ECO:0000256" key="3">
    <source>
        <dbReference type="ARBA" id="ARBA00017363"/>
    </source>
</evidence>
<dbReference type="GO" id="GO:0000976">
    <property type="term" value="F:transcription cis-regulatory region binding"/>
    <property type="evidence" value="ECO:0007669"/>
    <property type="project" value="TreeGrafter"/>
</dbReference>
<dbReference type="Gene3D" id="1.10.390.10">
    <property type="entry name" value="Neutral Protease Domain 2"/>
    <property type="match status" value="1"/>
</dbReference>
<dbReference type="GO" id="GO:0006367">
    <property type="term" value="P:transcription initiation at RNA polymerase II promoter"/>
    <property type="evidence" value="ECO:0007669"/>
    <property type="project" value="TreeGrafter"/>
</dbReference>
<feature type="compositionally biased region" description="Basic residues" evidence="8">
    <location>
        <begin position="2582"/>
        <end position="2595"/>
    </location>
</feature>
<organism evidence="13 14">
    <name type="scientific">Ceutorhynchus assimilis</name>
    <name type="common">cabbage seed weevil</name>
    <dbReference type="NCBI Taxonomy" id="467358"/>
    <lineage>
        <taxon>Eukaryota</taxon>
        <taxon>Metazoa</taxon>
        <taxon>Ecdysozoa</taxon>
        <taxon>Arthropoda</taxon>
        <taxon>Hexapoda</taxon>
        <taxon>Insecta</taxon>
        <taxon>Pterygota</taxon>
        <taxon>Neoptera</taxon>
        <taxon>Endopterygota</taxon>
        <taxon>Coleoptera</taxon>
        <taxon>Polyphaga</taxon>
        <taxon>Cucujiformia</taxon>
        <taxon>Curculionidae</taxon>
        <taxon>Ceutorhynchinae</taxon>
        <taxon>Ceutorhynchus</taxon>
    </lineage>
</organism>
<keyword evidence="4" id="KW-0805">Transcription regulation</keyword>
<reference evidence="13" key="1">
    <citation type="submission" date="2022-01" db="EMBL/GenBank/DDBJ databases">
        <authorList>
            <person name="King R."/>
        </authorList>
    </citation>
    <scope>NUCLEOTIDE SEQUENCE</scope>
</reference>
<dbReference type="GO" id="GO:0008270">
    <property type="term" value="F:zinc ion binding"/>
    <property type="evidence" value="ECO:0007669"/>
    <property type="project" value="InterPro"/>
</dbReference>
<dbReference type="InterPro" id="IPR016024">
    <property type="entry name" value="ARM-type_fold"/>
</dbReference>
<evidence type="ECO:0000259" key="11">
    <source>
        <dbReference type="Pfam" id="PF25316"/>
    </source>
</evidence>
<comment type="similarity">
    <text evidence="2">Belongs to the TAF2 family.</text>
</comment>
<dbReference type="InterPro" id="IPR057991">
    <property type="entry name" value="TPR_TAF2_C"/>
</dbReference>
<dbReference type="GO" id="GO:0005669">
    <property type="term" value="C:transcription factor TFIID complex"/>
    <property type="evidence" value="ECO:0007669"/>
    <property type="project" value="InterPro"/>
</dbReference>
<dbReference type="Pfam" id="PF25316">
    <property type="entry name" value="TAF2_3rd"/>
    <property type="match status" value="1"/>
</dbReference>